<name>A0AA94TIV3_9BACT</name>
<dbReference type="PROSITE" id="PS50112">
    <property type="entry name" value="PAS"/>
    <property type="match status" value="2"/>
</dbReference>
<dbReference type="SUPFAM" id="SSF47384">
    <property type="entry name" value="Homodimeric domain of signal transducing histidine kinase"/>
    <property type="match status" value="1"/>
</dbReference>
<dbReference type="InterPro" id="IPR013656">
    <property type="entry name" value="PAS_4"/>
</dbReference>
<evidence type="ECO:0000313" key="10">
    <source>
        <dbReference type="EMBL" id="TDT87908.1"/>
    </source>
</evidence>
<dbReference type="Pfam" id="PF08447">
    <property type="entry name" value="PAS_3"/>
    <property type="match status" value="1"/>
</dbReference>
<dbReference type="Gene3D" id="3.30.565.10">
    <property type="entry name" value="Histidine kinase-like ATPase, C-terminal domain"/>
    <property type="match status" value="1"/>
</dbReference>
<dbReference type="Gene3D" id="3.30.450.20">
    <property type="entry name" value="PAS domain"/>
    <property type="match status" value="2"/>
</dbReference>
<dbReference type="NCBIfam" id="TIGR00229">
    <property type="entry name" value="sensory_box"/>
    <property type="match status" value="2"/>
</dbReference>
<feature type="domain" description="PAS" evidence="8">
    <location>
        <begin position="99"/>
        <end position="171"/>
    </location>
</feature>
<keyword evidence="6" id="KW-0472">Membrane</keyword>
<gene>
    <name evidence="10" type="ORF">EDC59_107103</name>
</gene>
<dbReference type="PROSITE" id="PS50109">
    <property type="entry name" value="HIS_KIN"/>
    <property type="match status" value="1"/>
</dbReference>
<dbReference type="SMART" id="SM00086">
    <property type="entry name" value="PAC"/>
    <property type="match status" value="2"/>
</dbReference>
<dbReference type="PANTHER" id="PTHR43304:SF1">
    <property type="entry name" value="PAC DOMAIN-CONTAINING PROTEIN"/>
    <property type="match status" value="1"/>
</dbReference>
<dbReference type="GO" id="GO:0000155">
    <property type="term" value="F:phosphorelay sensor kinase activity"/>
    <property type="evidence" value="ECO:0007669"/>
    <property type="project" value="InterPro"/>
</dbReference>
<evidence type="ECO:0000256" key="4">
    <source>
        <dbReference type="ARBA" id="ARBA00022679"/>
    </source>
</evidence>
<dbReference type="SMART" id="SM00091">
    <property type="entry name" value="PAS"/>
    <property type="match status" value="2"/>
</dbReference>
<dbReference type="PANTHER" id="PTHR43304">
    <property type="entry name" value="PHYTOCHROME-LIKE PROTEIN CPH1"/>
    <property type="match status" value="1"/>
</dbReference>
<dbReference type="Pfam" id="PF08448">
    <property type="entry name" value="PAS_4"/>
    <property type="match status" value="1"/>
</dbReference>
<protein>
    <recommendedName>
        <fullName evidence="2">histidine kinase</fullName>
        <ecNumber evidence="2">2.7.13.3</ecNumber>
    </recommendedName>
</protein>
<dbReference type="InterPro" id="IPR013655">
    <property type="entry name" value="PAS_fold_3"/>
</dbReference>
<dbReference type="Gene3D" id="1.10.287.130">
    <property type="match status" value="1"/>
</dbReference>
<comment type="caution">
    <text evidence="10">The sequence shown here is derived from an EMBL/GenBank/DDBJ whole genome shotgun (WGS) entry which is preliminary data.</text>
</comment>
<dbReference type="InterPro" id="IPR000700">
    <property type="entry name" value="PAS-assoc_C"/>
</dbReference>
<dbReference type="InterPro" id="IPR052162">
    <property type="entry name" value="Sensor_kinase/Photoreceptor"/>
</dbReference>
<evidence type="ECO:0000256" key="6">
    <source>
        <dbReference type="SAM" id="Phobius"/>
    </source>
</evidence>
<keyword evidence="5" id="KW-0418">Kinase</keyword>
<keyword evidence="3" id="KW-0597">Phosphoprotein</keyword>
<dbReference type="RefSeq" id="WP_133987313.1">
    <property type="nucleotide sequence ID" value="NZ_SOBK01000007.1"/>
</dbReference>
<dbReference type="InterPro" id="IPR035965">
    <property type="entry name" value="PAS-like_dom_sf"/>
</dbReference>
<feature type="domain" description="PAC" evidence="9">
    <location>
        <begin position="304"/>
        <end position="356"/>
    </location>
</feature>
<dbReference type="EMBL" id="SOBK01000007">
    <property type="protein sequence ID" value="TDT87908.1"/>
    <property type="molecule type" value="Genomic_DNA"/>
</dbReference>
<keyword evidence="6" id="KW-1133">Transmembrane helix</keyword>
<dbReference type="Proteomes" id="UP000295506">
    <property type="component" value="Unassembled WGS sequence"/>
</dbReference>
<feature type="domain" description="Histidine kinase" evidence="7">
    <location>
        <begin position="360"/>
        <end position="573"/>
    </location>
</feature>
<dbReference type="InterPro" id="IPR036097">
    <property type="entry name" value="HisK_dim/P_sf"/>
</dbReference>
<dbReference type="Pfam" id="PF00512">
    <property type="entry name" value="HisKA"/>
    <property type="match status" value="1"/>
</dbReference>
<feature type="transmembrane region" description="Helical" evidence="6">
    <location>
        <begin position="29"/>
        <end position="47"/>
    </location>
</feature>
<dbReference type="InterPro" id="IPR036890">
    <property type="entry name" value="HATPase_C_sf"/>
</dbReference>
<dbReference type="InterPro" id="IPR003594">
    <property type="entry name" value="HATPase_dom"/>
</dbReference>
<sequence>MDLIIIASIALQLAAAVLALFLIPETGRRLSWILIAAGLVGMVHRRVHTLYMSWQGAVVPDLAFELIGLLVSIIILLGILQIRPIFRRLKAANEELARSEERFRTVSDFTYDWEYWRDPEGKFVYTSPSCLRITGYPRTAFMEDPHLLTKLVHPEDRQLIRAHLMQERKGADSVSMDFRIVSKDGVEHWLSHRCVPVTNDRGEFLGTRASNRIIDQRVEAENRLRESRRLYRDLVEQSHFIVLETDLEGRVLFINRFGQGFYGAAPEELKGREAVGLLLPEEDVEGGGLRARFAGLAEKGEGHTFTEVEVLRRNETKAFLSLAISVLVNEMGRPSGILCVGVDVTARKAAEKLKEDVERIVRHDLKSPLMGIIGLPRLMREEENLTDRQKEMLRVVEEAGMQMMDLINQSLTLYKLESGTYNHQPVPVDWLGIIRRAARDTGMQREPACPVEVTLDGAEAGDGRELIIQGEGTLLYGMVANLLKNAVEASGGEPVRADLRSGDPCVLEIRNSQPVPPEVRQNFFDKYSTAGKGSGTGLGTYSARLAVEAHGGTIDMDTGETGTVVRVTLPRGNPPL</sequence>
<evidence type="ECO:0000256" key="1">
    <source>
        <dbReference type="ARBA" id="ARBA00000085"/>
    </source>
</evidence>
<comment type="catalytic activity">
    <reaction evidence="1">
        <text>ATP + protein L-histidine = ADP + protein N-phospho-L-histidine.</text>
        <dbReference type="EC" id="2.7.13.3"/>
    </reaction>
</comment>
<evidence type="ECO:0000256" key="2">
    <source>
        <dbReference type="ARBA" id="ARBA00012438"/>
    </source>
</evidence>
<dbReference type="SMART" id="SM00388">
    <property type="entry name" value="HisKA"/>
    <property type="match status" value="1"/>
</dbReference>
<keyword evidence="6" id="KW-0812">Transmembrane</keyword>
<evidence type="ECO:0000256" key="5">
    <source>
        <dbReference type="ARBA" id="ARBA00022777"/>
    </source>
</evidence>
<dbReference type="InterPro" id="IPR001610">
    <property type="entry name" value="PAC"/>
</dbReference>
<organism evidence="10 11">
    <name type="scientific">Pseudodesulfovibrio indicus</name>
    <dbReference type="NCBI Taxonomy" id="1716143"/>
    <lineage>
        <taxon>Bacteria</taxon>
        <taxon>Pseudomonadati</taxon>
        <taxon>Thermodesulfobacteriota</taxon>
        <taxon>Desulfovibrionia</taxon>
        <taxon>Desulfovibrionales</taxon>
        <taxon>Desulfovibrionaceae</taxon>
    </lineage>
</organism>
<dbReference type="InterPro" id="IPR000014">
    <property type="entry name" value="PAS"/>
</dbReference>
<dbReference type="InterPro" id="IPR005467">
    <property type="entry name" value="His_kinase_dom"/>
</dbReference>
<reference evidence="10 11" key="1">
    <citation type="submission" date="2019-03" db="EMBL/GenBank/DDBJ databases">
        <title>Genomic Encyclopedia of Type Strains, Phase IV (KMG-IV): sequencing the most valuable type-strain genomes for metagenomic binning, comparative biology and taxonomic classification.</title>
        <authorList>
            <person name="Goeker M."/>
        </authorList>
    </citation>
    <scope>NUCLEOTIDE SEQUENCE [LARGE SCALE GENOMIC DNA]</scope>
    <source>
        <strain evidence="10 11">DSM 101483</strain>
    </source>
</reference>
<dbReference type="AlphaFoldDB" id="A0AA94TIV3"/>
<accession>A0AA94TIV3</accession>
<keyword evidence="4" id="KW-0808">Transferase</keyword>
<dbReference type="SMART" id="SM00387">
    <property type="entry name" value="HATPase_c"/>
    <property type="match status" value="1"/>
</dbReference>
<proteinExistence type="predicted"/>
<dbReference type="CDD" id="cd00130">
    <property type="entry name" value="PAS"/>
    <property type="match status" value="2"/>
</dbReference>
<feature type="domain" description="PAC" evidence="9">
    <location>
        <begin position="174"/>
        <end position="226"/>
    </location>
</feature>
<feature type="domain" description="PAS" evidence="8">
    <location>
        <begin position="227"/>
        <end position="285"/>
    </location>
</feature>
<evidence type="ECO:0000259" key="7">
    <source>
        <dbReference type="PROSITE" id="PS50109"/>
    </source>
</evidence>
<evidence type="ECO:0000256" key="3">
    <source>
        <dbReference type="ARBA" id="ARBA00022553"/>
    </source>
</evidence>
<dbReference type="PROSITE" id="PS50113">
    <property type="entry name" value="PAC"/>
    <property type="match status" value="2"/>
</dbReference>
<dbReference type="CDD" id="cd00075">
    <property type="entry name" value="HATPase"/>
    <property type="match status" value="1"/>
</dbReference>
<evidence type="ECO:0000259" key="8">
    <source>
        <dbReference type="PROSITE" id="PS50112"/>
    </source>
</evidence>
<feature type="transmembrane region" description="Helical" evidence="6">
    <location>
        <begin position="59"/>
        <end position="80"/>
    </location>
</feature>
<evidence type="ECO:0000313" key="11">
    <source>
        <dbReference type="Proteomes" id="UP000295506"/>
    </source>
</evidence>
<dbReference type="Pfam" id="PF02518">
    <property type="entry name" value="HATPase_c"/>
    <property type="match status" value="1"/>
</dbReference>
<dbReference type="SUPFAM" id="SSF55785">
    <property type="entry name" value="PYP-like sensor domain (PAS domain)"/>
    <property type="match status" value="2"/>
</dbReference>
<dbReference type="InterPro" id="IPR003661">
    <property type="entry name" value="HisK_dim/P_dom"/>
</dbReference>
<evidence type="ECO:0000259" key="9">
    <source>
        <dbReference type="PROSITE" id="PS50113"/>
    </source>
</evidence>
<dbReference type="CDD" id="cd00082">
    <property type="entry name" value="HisKA"/>
    <property type="match status" value="1"/>
</dbReference>
<dbReference type="SUPFAM" id="SSF55874">
    <property type="entry name" value="ATPase domain of HSP90 chaperone/DNA topoisomerase II/histidine kinase"/>
    <property type="match status" value="1"/>
</dbReference>
<dbReference type="EC" id="2.7.13.3" evidence="2"/>